<keyword evidence="3" id="KW-1185">Reference proteome</keyword>
<evidence type="ECO:0000313" key="3">
    <source>
        <dbReference type="Proteomes" id="UP001162031"/>
    </source>
</evidence>
<evidence type="ECO:0000256" key="1">
    <source>
        <dbReference type="SAM" id="SignalP"/>
    </source>
</evidence>
<dbReference type="EMBL" id="CANTFL010001463">
    <property type="protein sequence ID" value="CAI5742153.1"/>
    <property type="molecule type" value="Genomic_DNA"/>
</dbReference>
<feature type="chain" id="PRO_5044021400" description="RxLR effector candidate protein" evidence="1">
    <location>
        <begin position="23"/>
        <end position="385"/>
    </location>
</feature>
<reference evidence="2" key="1">
    <citation type="submission" date="2022-12" db="EMBL/GenBank/DDBJ databases">
        <authorList>
            <person name="Webb A."/>
        </authorList>
    </citation>
    <scope>NUCLEOTIDE SEQUENCE</scope>
    <source>
        <strain evidence="2">Hp1</strain>
    </source>
</reference>
<sequence length="385" mass="43116">MHLYAVELGAALFLVCVGSDSAAYALKLSTAERQPQSRLLADERIDTESPTSLTNFERLDKDSEERVFPAQEMKGIDLAEKMKRIDSWVSETLSQHFADSTMSAVGKLSHLDDETFAAAQKQSIITPQNKRWTIDDKNFGVSSIGDPTRPSHFDGVVNDHSTAKQSTSEIWKETASAFELLQHLRYEEWLEKGLSGAKAAGELSFDDYKGLAQKLETLKGYIKLGQSRENLLESMTEHWGDEEQLVSFIGRVKMFSDEKSVAEELENLLIAKWLGDENMNPVELLRVMGMDTIDDLISSKLYTVLKYVEVYNRGSNGEPFSVLAPFRKKHGDEEVARILNAASKDPVSSVTRDTAKTLLTLLKMERLREGKPMEEIVATIKALSV</sequence>
<keyword evidence="1" id="KW-0732">Signal</keyword>
<evidence type="ECO:0008006" key="4">
    <source>
        <dbReference type="Google" id="ProtNLM"/>
    </source>
</evidence>
<gene>
    <name evidence="2" type="ORF">HBR001_LOCUS8839</name>
</gene>
<proteinExistence type="predicted"/>
<comment type="caution">
    <text evidence="2">The sequence shown here is derived from an EMBL/GenBank/DDBJ whole genome shotgun (WGS) entry which is preliminary data.</text>
</comment>
<dbReference type="AlphaFoldDB" id="A0AAV0V0W8"/>
<name>A0AAV0V0W8_HYABA</name>
<accession>A0AAV0V0W8</accession>
<organism evidence="2 3">
    <name type="scientific">Hyaloperonospora brassicae</name>
    <name type="common">Brassica downy mildew</name>
    <name type="synonym">Peronospora brassicae</name>
    <dbReference type="NCBI Taxonomy" id="162125"/>
    <lineage>
        <taxon>Eukaryota</taxon>
        <taxon>Sar</taxon>
        <taxon>Stramenopiles</taxon>
        <taxon>Oomycota</taxon>
        <taxon>Peronosporomycetes</taxon>
        <taxon>Peronosporales</taxon>
        <taxon>Peronosporaceae</taxon>
        <taxon>Hyaloperonospora</taxon>
    </lineage>
</organism>
<feature type="signal peptide" evidence="1">
    <location>
        <begin position="1"/>
        <end position="22"/>
    </location>
</feature>
<dbReference type="Proteomes" id="UP001162031">
    <property type="component" value="Unassembled WGS sequence"/>
</dbReference>
<protein>
    <recommendedName>
        <fullName evidence="4">RxLR effector candidate protein</fullName>
    </recommendedName>
</protein>
<evidence type="ECO:0000313" key="2">
    <source>
        <dbReference type="EMBL" id="CAI5742153.1"/>
    </source>
</evidence>